<feature type="transmembrane region" description="Helical" evidence="8">
    <location>
        <begin position="127"/>
        <end position="149"/>
    </location>
</feature>
<evidence type="ECO:0000256" key="8">
    <source>
        <dbReference type="SAM" id="Phobius"/>
    </source>
</evidence>
<feature type="transmembrane region" description="Helical" evidence="8">
    <location>
        <begin position="265"/>
        <end position="289"/>
    </location>
</feature>
<evidence type="ECO:0008006" key="11">
    <source>
        <dbReference type="Google" id="ProtNLM"/>
    </source>
</evidence>
<evidence type="ECO:0000313" key="10">
    <source>
        <dbReference type="Proteomes" id="UP001498398"/>
    </source>
</evidence>
<evidence type="ECO:0000256" key="7">
    <source>
        <dbReference type="PIRNR" id="PIRNR002744"/>
    </source>
</evidence>
<evidence type="ECO:0000256" key="6">
    <source>
        <dbReference type="ARBA" id="ARBA00023136"/>
    </source>
</evidence>
<feature type="transmembrane region" description="Helical" evidence="8">
    <location>
        <begin position="428"/>
        <end position="446"/>
    </location>
</feature>
<comment type="subcellular location">
    <subcellularLocation>
        <location evidence="1">Membrane</location>
        <topology evidence="1">Multi-pass membrane protein</topology>
    </subcellularLocation>
</comment>
<keyword evidence="6 7" id="KW-0472">Membrane</keyword>
<keyword evidence="3 7" id="KW-0813">Transport</keyword>
<dbReference type="InterPro" id="IPR026030">
    <property type="entry name" value="Pur-cyt_permease_Fcy2/21/22"/>
</dbReference>
<name>A0ABR1J802_9AGAR</name>
<evidence type="ECO:0000256" key="5">
    <source>
        <dbReference type="ARBA" id="ARBA00022989"/>
    </source>
</evidence>
<feature type="transmembrane region" description="Helical" evidence="8">
    <location>
        <begin position="359"/>
        <end position="381"/>
    </location>
</feature>
<sequence>MEDEKVSETMEVSASMDPQLDKVQSSRSRLKKILLWGVETHGIAPTSMEERIDPRLHQMFTVWFSAILGLAGLSTGALGPVVFGLDIQDSVIGWVIGDAVGCLVPAYFVVFGPKLGVRTMAQSRFSFGYFGTALPSFLNVVSQGGWLIINTIIGGQALAAVSSHLDDTLGIVIIVLITFVISFFGYKVLHWYEMYIWIPNTVLFIAMLGVGGKNLSLRPPIPTPAASSLISYGTTALASDLTWCTLAADYGIYHDSKAPTWKIFLYAYFGLFISSCGSHILGAVFAAAAPAVPTWEAGLGDGDNFGRFLVAILEPLGGFGKFLVVVGALTMTAPCALTMYSFGVSLMSVSPIFARVPRYIYMVVTTAVIIPLAIVGATRFFTALESVLNLIGYWTASYAAIVLCEHFVFRRNKWSRYTIEDWGNARRLPLGIAAVLSLMISFGIIVPSMDQEWYTGPIAQAGTGDIGLLTGFFVAGIVYLVLRSVERAMTPDRRS</sequence>
<dbReference type="EMBL" id="JBANRG010000036">
    <property type="protein sequence ID" value="KAK7449206.1"/>
    <property type="molecule type" value="Genomic_DNA"/>
</dbReference>
<evidence type="ECO:0000256" key="3">
    <source>
        <dbReference type="ARBA" id="ARBA00022448"/>
    </source>
</evidence>
<feature type="transmembrane region" description="Helical" evidence="8">
    <location>
        <begin position="322"/>
        <end position="347"/>
    </location>
</feature>
<evidence type="ECO:0000256" key="1">
    <source>
        <dbReference type="ARBA" id="ARBA00004141"/>
    </source>
</evidence>
<feature type="transmembrane region" description="Helical" evidence="8">
    <location>
        <begin position="387"/>
        <end position="408"/>
    </location>
</feature>
<keyword evidence="5 8" id="KW-1133">Transmembrane helix</keyword>
<feature type="transmembrane region" description="Helical" evidence="8">
    <location>
        <begin position="169"/>
        <end position="189"/>
    </location>
</feature>
<feature type="transmembrane region" description="Helical" evidence="8">
    <location>
        <begin position="60"/>
        <end position="85"/>
    </location>
</feature>
<accession>A0ABR1J802</accession>
<keyword evidence="4 8" id="KW-0812">Transmembrane</keyword>
<feature type="transmembrane region" description="Helical" evidence="8">
    <location>
        <begin position="91"/>
        <end position="115"/>
    </location>
</feature>
<gene>
    <name evidence="9" type="ORF">VKT23_013352</name>
</gene>
<feature type="transmembrane region" description="Helical" evidence="8">
    <location>
        <begin position="466"/>
        <end position="485"/>
    </location>
</feature>
<evidence type="ECO:0000256" key="2">
    <source>
        <dbReference type="ARBA" id="ARBA00008974"/>
    </source>
</evidence>
<keyword evidence="10" id="KW-1185">Reference proteome</keyword>
<dbReference type="PIRSF" id="PIRSF002744">
    <property type="entry name" value="Pur-cyt_permease"/>
    <property type="match status" value="1"/>
</dbReference>
<proteinExistence type="inferred from homology"/>
<comment type="caution">
    <text evidence="9">The sequence shown here is derived from an EMBL/GenBank/DDBJ whole genome shotgun (WGS) entry which is preliminary data.</text>
</comment>
<dbReference type="PANTHER" id="PTHR31806">
    <property type="entry name" value="PURINE-CYTOSINE PERMEASE FCY2-RELATED"/>
    <property type="match status" value="1"/>
</dbReference>
<organism evidence="9 10">
    <name type="scientific">Marasmiellus scandens</name>
    <dbReference type="NCBI Taxonomy" id="2682957"/>
    <lineage>
        <taxon>Eukaryota</taxon>
        <taxon>Fungi</taxon>
        <taxon>Dikarya</taxon>
        <taxon>Basidiomycota</taxon>
        <taxon>Agaricomycotina</taxon>
        <taxon>Agaricomycetes</taxon>
        <taxon>Agaricomycetidae</taxon>
        <taxon>Agaricales</taxon>
        <taxon>Marasmiineae</taxon>
        <taxon>Omphalotaceae</taxon>
        <taxon>Marasmiellus</taxon>
    </lineage>
</organism>
<evidence type="ECO:0000256" key="4">
    <source>
        <dbReference type="ARBA" id="ARBA00022692"/>
    </source>
</evidence>
<protein>
    <recommendedName>
        <fullName evidence="11">Purine-cytosine permease</fullName>
    </recommendedName>
</protein>
<comment type="similarity">
    <text evidence="2 7">Belongs to the purine-cytosine permease (2.A.39) family.</text>
</comment>
<dbReference type="InterPro" id="IPR001248">
    <property type="entry name" value="Pur-cyt_permease"/>
</dbReference>
<dbReference type="PANTHER" id="PTHR31806:SF5">
    <property type="entry name" value="PURINE-CYTOSINE PERMEASE FCY21"/>
    <property type="match status" value="1"/>
</dbReference>
<dbReference type="Gene3D" id="1.10.4160.10">
    <property type="entry name" value="Hydantoin permease"/>
    <property type="match status" value="1"/>
</dbReference>
<dbReference type="Proteomes" id="UP001498398">
    <property type="component" value="Unassembled WGS sequence"/>
</dbReference>
<reference evidence="9 10" key="1">
    <citation type="submission" date="2024-01" db="EMBL/GenBank/DDBJ databases">
        <title>A draft genome for the cacao thread blight pathogen Marasmiellus scandens.</title>
        <authorList>
            <person name="Baruah I.K."/>
            <person name="Leung J."/>
            <person name="Bukari Y."/>
            <person name="Amoako-Attah I."/>
            <person name="Meinhardt L.W."/>
            <person name="Bailey B.A."/>
            <person name="Cohen S.P."/>
        </authorList>
    </citation>
    <scope>NUCLEOTIDE SEQUENCE [LARGE SCALE GENOMIC DNA]</scope>
    <source>
        <strain evidence="9 10">GH-19</strain>
    </source>
</reference>
<dbReference type="Pfam" id="PF02133">
    <property type="entry name" value="Transp_cyt_pur"/>
    <property type="match status" value="1"/>
</dbReference>
<evidence type="ECO:0000313" key="9">
    <source>
        <dbReference type="EMBL" id="KAK7449206.1"/>
    </source>
</evidence>